<proteinExistence type="predicted"/>
<dbReference type="AlphaFoldDB" id="A0AA39N0P7"/>
<evidence type="ECO:0000313" key="1">
    <source>
        <dbReference type="EMBL" id="KAK0453094.1"/>
    </source>
</evidence>
<evidence type="ECO:0000313" key="2">
    <source>
        <dbReference type="Proteomes" id="UP001175226"/>
    </source>
</evidence>
<accession>A0AA39N0P7</accession>
<dbReference type="Proteomes" id="UP001175226">
    <property type="component" value="Unassembled WGS sequence"/>
</dbReference>
<reference evidence="1" key="1">
    <citation type="submission" date="2023-06" db="EMBL/GenBank/DDBJ databases">
        <authorList>
            <consortium name="Lawrence Berkeley National Laboratory"/>
            <person name="Ahrendt S."/>
            <person name="Sahu N."/>
            <person name="Indic B."/>
            <person name="Wong-Bajracharya J."/>
            <person name="Merenyi Z."/>
            <person name="Ke H.-M."/>
            <person name="Monk M."/>
            <person name="Kocsube S."/>
            <person name="Drula E."/>
            <person name="Lipzen A."/>
            <person name="Balint B."/>
            <person name="Henrissat B."/>
            <person name="Andreopoulos B."/>
            <person name="Martin F.M."/>
            <person name="Harder C.B."/>
            <person name="Rigling D."/>
            <person name="Ford K.L."/>
            <person name="Foster G.D."/>
            <person name="Pangilinan J."/>
            <person name="Papanicolaou A."/>
            <person name="Barry K."/>
            <person name="LaButti K."/>
            <person name="Viragh M."/>
            <person name="Koriabine M."/>
            <person name="Yan M."/>
            <person name="Riley R."/>
            <person name="Champramary S."/>
            <person name="Plett K.L."/>
            <person name="Tsai I.J."/>
            <person name="Slot J."/>
            <person name="Sipos G."/>
            <person name="Plett J."/>
            <person name="Nagy L.G."/>
            <person name="Grigoriev I.V."/>
        </authorList>
    </citation>
    <scope>NUCLEOTIDE SEQUENCE</scope>
    <source>
        <strain evidence="1">FPL87.14</strain>
    </source>
</reference>
<sequence>MLLNYLLIRNMILQKAPTPGQQLDRLVQPSIESIGIILSSPPEIHVGNDGYECIKGPLNQNQRRIWQGIAHGTILKRCPPGNNYIVPKRAPQPGVPFEEAPDSIVCLSPQGPLAQEFSDFTLPNYATKYKAQADPADIALNLPGVSIARLLTQEQNVLVNANSFIENSLLGTDVQIIKVNLFVQGCENHGMGISIPLECNHGFLTHLGLAHMISDGFYRILHTQESPTDRPSAFEETDMRLVALFSTDVKGSLWNAALGEISTQSDENRLLSRLVMATCAEQEVLSTNEGFTTAYVKATGTCFRPMSVGLERGTSRSHWDWQGRTRRSALTTVGETSKQSRYGLLPPTWHF</sequence>
<protein>
    <submittedName>
        <fullName evidence="1">Uncharacterized protein</fullName>
    </submittedName>
</protein>
<comment type="caution">
    <text evidence="1">The sequence shown here is derived from an EMBL/GenBank/DDBJ whole genome shotgun (WGS) entry which is preliminary data.</text>
</comment>
<keyword evidence="2" id="KW-1185">Reference proteome</keyword>
<gene>
    <name evidence="1" type="ORF">EV421DRAFT_1730231</name>
</gene>
<dbReference type="EMBL" id="JAUEPT010000003">
    <property type="protein sequence ID" value="KAK0453094.1"/>
    <property type="molecule type" value="Genomic_DNA"/>
</dbReference>
<name>A0AA39N0P7_9AGAR</name>
<organism evidence="1 2">
    <name type="scientific">Armillaria borealis</name>
    <dbReference type="NCBI Taxonomy" id="47425"/>
    <lineage>
        <taxon>Eukaryota</taxon>
        <taxon>Fungi</taxon>
        <taxon>Dikarya</taxon>
        <taxon>Basidiomycota</taxon>
        <taxon>Agaricomycotina</taxon>
        <taxon>Agaricomycetes</taxon>
        <taxon>Agaricomycetidae</taxon>
        <taxon>Agaricales</taxon>
        <taxon>Marasmiineae</taxon>
        <taxon>Physalacriaceae</taxon>
        <taxon>Armillaria</taxon>
    </lineage>
</organism>